<dbReference type="AlphaFoldDB" id="A0A1M5SG97"/>
<dbReference type="RefSeq" id="WP_073373076.1">
    <property type="nucleotide sequence ID" value="NZ_FQXS01000001.1"/>
</dbReference>
<evidence type="ECO:0008006" key="3">
    <source>
        <dbReference type="Google" id="ProtNLM"/>
    </source>
</evidence>
<sequence length="66" mass="7151">MNPDKKLQPEIAVLAGTTWVIDPKTPTPTHHLCAACGTQITPDHSLCAPCTTELMNQPPSWTATRL</sequence>
<name>A0A1M5SG97_9BACT</name>
<evidence type="ECO:0000313" key="2">
    <source>
        <dbReference type="Proteomes" id="UP000184139"/>
    </source>
</evidence>
<gene>
    <name evidence="1" type="ORF">SAMN02745124_00333</name>
</gene>
<accession>A0A1M5SG97</accession>
<dbReference type="STRING" id="1121409.SAMN02745124_00333"/>
<reference evidence="1 2" key="1">
    <citation type="submission" date="2016-11" db="EMBL/GenBank/DDBJ databases">
        <authorList>
            <person name="Jaros S."/>
            <person name="Januszkiewicz K."/>
            <person name="Wedrychowicz H."/>
        </authorList>
    </citation>
    <scope>NUCLEOTIDE SEQUENCE [LARGE SCALE GENOMIC DNA]</scope>
    <source>
        <strain evidence="1 2">DSM 9705</strain>
    </source>
</reference>
<organism evidence="1 2">
    <name type="scientific">Desulfofustis glycolicus DSM 9705</name>
    <dbReference type="NCBI Taxonomy" id="1121409"/>
    <lineage>
        <taxon>Bacteria</taxon>
        <taxon>Pseudomonadati</taxon>
        <taxon>Thermodesulfobacteriota</taxon>
        <taxon>Desulfobulbia</taxon>
        <taxon>Desulfobulbales</taxon>
        <taxon>Desulfocapsaceae</taxon>
        <taxon>Desulfofustis</taxon>
    </lineage>
</organism>
<proteinExistence type="predicted"/>
<evidence type="ECO:0000313" key="1">
    <source>
        <dbReference type="EMBL" id="SHH37485.1"/>
    </source>
</evidence>
<dbReference type="Proteomes" id="UP000184139">
    <property type="component" value="Unassembled WGS sequence"/>
</dbReference>
<protein>
    <recommendedName>
        <fullName evidence="3">Zinc-ribbon domain-containing protein</fullName>
    </recommendedName>
</protein>
<dbReference type="EMBL" id="FQXS01000001">
    <property type="protein sequence ID" value="SHH37485.1"/>
    <property type="molecule type" value="Genomic_DNA"/>
</dbReference>
<keyword evidence="2" id="KW-1185">Reference proteome</keyword>